<comment type="catalytic activity">
    <reaction evidence="8 9">
        <text>S-sulfanyl-L-cysteinyl-[protein] + uridine(34) in tRNA + AH2 + ATP = 2-thiouridine(34) in tRNA + L-cysteinyl-[protein] + A + AMP + diphosphate + H(+)</text>
        <dbReference type="Rhea" id="RHEA:47032"/>
        <dbReference type="Rhea" id="RHEA-COMP:10131"/>
        <dbReference type="Rhea" id="RHEA-COMP:11726"/>
        <dbReference type="Rhea" id="RHEA-COMP:11727"/>
        <dbReference type="Rhea" id="RHEA-COMP:11728"/>
        <dbReference type="ChEBI" id="CHEBI:13193"/>
        <dbReference type="ChEBI" id="CHEBI:15378"/>
        <dbReference type="ChEBI" id="CHEBI:17499"/>
        <dbReference type="ChEBI" id="CHEBI:29950"/>
        <dbReference type="ChEBI" id="CHEBI:30616"/>
        <dbReference type="ChEBI" id="CHEBI:33019"/>
        <dbReference type="ChEBI" id="CHEBI:61963"/>
        <dbReference type="ChEBI" id="CHEBI:65315"/>
        <dbReference type="ChEBI" id="CHEBI:87170"/>
        <dbReference type="ChEBI" id="CHEBI:456215"/>
        <dbReference type="EC" id="2.8.1.13"/>
    </reaction>
</comment>
<evidence type="ECO:0000313" key="13">
    <source>
        <dbReference type="Proteomes" id="UP000669605"/>
    </source>
</evidence>
<keyword evidence="2 9" id="KW-0808">Transferase</keyword>
<dbReference type="RefSeq" id="WP_169114633.1">
    <property type="nucleotide sequence ID" value="NZ_JAAAUB010000001.1"/>
</dbReference>
<keyword evidence="9" id="KW-0963">Cytoplasm</keyword>
<name>A0ABX1QKD5_9PROT</name>
<protein>
    <recommendedName>
        <fullName evidence="9">tRNA-specific 2-thiouridylase MnmA</fullName>
        <ecNumber evidence="9">2.8.1.13</ecNumber>
    </recommendedName>
</protein>
<feature type="binding site" evidence="9">
    <location>
        <position position="137"/>
    </location>
    <ligand>
        <name>ATP</name>
        <dbReference type="ChEBI" id="CHEBI:30616"/>
    </ligand>
</feature>
<feature type="binding site" evidence="9">
    <location>
        <begin position="22"/>
        <end position="29"/>
    </location>
    <ligand>
        <name>ATP</name>
        <dbReference type="ChEBI" id="CHEBI:30616"/>
    </ligand>
</feature>
<keyword evidence="5 9" id="KW-0067">ATP-binding</keyword>
<comment type="caution">
    <text evidence="12">The sequence shown here is derived from an EMBL/GenBank/DDBJ whole genome shotgun (WGS) entry which is preliminary data.</text>
</comment>
<feature type="domain" description="tRNA-specific 2-thiouridylase MnmA-like C-terminal" evidence="10">
    <location>
        <begin position="304"/>
        <end position="379"/>
    </location>
</feature>
<evidence type="ECO:0000256" key="4">
    <source>
        <dbReference type="ARBA" id="ARBA00022741"/>
    </source>
</evidence>
<comment type="subcellular location">
    <subcellularLocation>
        <location evidence="9">Cytoplasm</location>
    </subcellularLocation>
</comment>
<feature type="region of interest" description="Interaction with tRNA" evidence="9">
    <location>
        <begin position="330"/>
        <end position="331"/>
    </location>
</feature>
<accession>A0ABX1QKD5</accession>
<dbReference type="Pfam" id="PF03054">
    <property type="entry name" value="tRNA_Me_trans"/>
    <property type="match status" value="1"/>
</dbReference>
<dbReference type="HAMAP" id="MF_00144">
    <property type="entry name" value="tRNA_thiouridyl_MnmA"/>
    <property type="match status" value="1"/>
</dbReference>
<proteinExistence type="inferred from homology"/>
<evidence type="ECO:0000256" key="3">
    <source>
        <dbReference type="ARBA" id="ARBA00022694"/>
    </source>
</evidence>
<reference evidence="12 13" key="1">
    <citation type="journal article" date="2020" name="Curr. Microbiol.">
        <title>Tepidiphilus baoligensis sp. nov., a Novel Bacterium of the Family Hydrogenophilaceae Isolated from an Oil Reservoir.</title>
        <authorList>
            <person name="Zhang X."/>
            <person name="Wang G."/>
            <person name="Ma X."/>
            <person name="Yu J."/>
            <person name="You J."/>
            <person name="Xue Y."/>
            <person name="Ma Y."/>
        </authorList>
    </citation>
    <scope>NUCLEOTIDE SEQUENCE [LARGE SCALE GENOMIC DNA]</scope>
    <source>
        <strain evidence="12 13">B18-69</strain>
    </source>
</reference>
<dbReference type="Pfam" id="PF20259">
    <property type="entry name" value="tRNA_Me_trans_M"/>
    <property type="match status" value="1"/>
</dbReference>
<evidence type="ECO:0000313" key="12">
    <source>
        <dbReference type="EMBL" id="NMH15658.1"/>
    </source>
</evidence>
<keyword evidence="7" id="KW-1015">Disulfide bond</keyword>
<dbReference type="PANTHER" id="PTHR11933">
    <property type="entry name" value="TRNA 5-METHYLAMINOMETHYL-2-THIOURIDYLATE -METHYLTRANSFERASE"/>
    <property type="match status" value="1"/>
</dbReference>
<dbReference type="InterPro" id="IPR014729">
    <property type="entry name" value="Rossmann-like_a/b/a_fold"/>
</dbReference>
<keyword evidence="6 9" id="KW-0694">RNA-binding</keyword>
<gene>
    <name evidence="9 12" type="primary">mnmA</name>
    <name evidence="12" type="ORF">GV368_00740</name>
</gene>
<evidence type="ECO:0000256" key="1">
    <source>
        <dbReference type="ARBA" id="ARBA00022555"/>
    </source>
</evidence>
<evidence type="ECO:0000259" key="10">
    <source>
        <dbReference type="Pfam" id="PF20258"/>
    </source>
</evidence>
<dbReference type="Gene3D" id="3.40.50.620">
    <property type="entry name" value="HUPs"/>
    <property type="match status" value="1"/>
</dbReference>
<evidence type="ECO:0000256" key="5">
    <source>
        <dbReference type="ARBA" id="ARBA00022840"/>
    </source>
</evidence>
<keyword evidence="13" id="KW-1185">Reference proteome</keyword>
<dbReference type="InterPro" id="IPR046884">
    <property type="entry name" value="MnmA-like_central"/>
</dbReference>
<dbReference type="InterPro" id="IPR046885">
    <property type="entry name" value="MnmA-like_C"/>
</dbReference>
<keyword evidence="1 9" id="KW-0820">tRNA-binding</keyword>
<dbReference type="Pfam" id="PF20258">
    <property type="entry name" value="tRNA_Me_trans_C"/>
    <property type="match status" value="1"/>
</dbReference>
<comment type="similarity">
    <text evidence="9">Belongs to the MnmA/TRMU family.</text>
</comment>
<evidence type="ECO:0000256" key="9">
    <source>
        <dbReference type="HAMAP-Rule" id="MF_00144"/>
    </source>
</evidence>
<evidence type="ECO:0000256" key="6">
    <source>
        <dbReference type="ARBA" id="ARBA00022884"/>
    </source>
</evidence>
<comment type="function">
    <text evidence="9">Catalyzes the 2-thiolation of uridine at the wobble position (U34) of tRNA, leading to the formation of s(2)U34.</text>
</comment>
<feature type="region of interest" description="Interaction with target base in tRNA" evidence="9">
    <location>
        <begin position="108"/>
        <end position="110"/>
    </location>
</feature>
<dbReference type="CDD" id="cd01998">
    <property type="entry name" value="MnmA_TRMU-like"/>
    <property type="match status" value="1"/>
</dbReference>
<feature type="active site" description="Nucleophile" evidence="9">
    <location>
        <position position="113"/>
    </location>
</feature>
<feature type="binding site" evidence="9">
    <location>
        <position position="48"/>
    </location>
    <ligand>
        <name>ATP</name>
        <dbReference type="ChEBI" id="CHEBI:30616"/>
    </ligand>
</feature>
<feature type="active site" description="Cysteine persulfide intermediate" evidence="9">
    <location>
        <position position="213"/>
    </location>
</feature>
<evidence type="ECO:0000256" key="7">
    <source>
        <dbReference type="ARBA" id="ARBA00023157"/>
    </source>
</evidence>
<dbReference type="NCBIfam" id="TIGR00420">
    <property type="entry name" value="trmU"/>
    <property type="match status" value="1"/>
</dbReference>
<evidence type="ECO:0000259" key="11">
    <source>
        <dbReference type="Pfam" id="PF20259"/>
    </source>
</evidence>
<dbReference type="InterPro" id="IPR004506">
    <property type="entry name" value="MnmA-like"/>
</dbReference>
<dbReference type="PANTHER" id="PTHR11933:SF5">
    <property type="entry name" value="MITOCHONDRIAL TRNA-SPECIFIC 2-THIOURIDYLASE 1"/>
    <property type="match status" value="1"/>
</dbReference>
<dbReference type="Gene3D" id="2.40.30.10">
    <property type="entry name" value="Translation factors"/>
    <property type="match status" value="1"/>
</dbReference>
<evidence type="ECO:0000256" key="2">
    <source>
        <dbReference type="ARBA" id="ARBA00022679"/>
    </source>
</evidence>
<organism evidence="12 13">
    <name type="scientific">Tepidiphilus baoligensis</name>
    <dbReference type="NCBI Taxonomy" id="2698687"/>
    <lineage>
        <taxon>Bacteria</taxon>
        <taxon>Pseudomonadati</taxon>
        <taxon>Pseudomonadota</taxon>
        <taxon>Hydrogenophilia</taxon>
        <taxon>Hydrogenophilales</taxon>
        <taxon>Hydrogenophilaceae</taxon>
        <taxon>Tepidiphilus</taxon>
    </lineage>
</organism>
<evidence type="ECO:0000256" key="8">
    <source>
        <dbReference type="ARBA" id="ARBA00051542"/>
    </source>
</evidence>
<dbReference type="NCBIfam" id="NF001138">
    <property type="entry name" value="PRK00143.1"/>
    <property type="match status" value="1"/>
</dbReference>
<dbReference type="GO" id="GO:0103016">
    <property type="term" value="F:tRNA-uridine 2-sulfurtransferase activity"/>
    <property type="evidence" value="ECO:0007669"/>
    <property type="project" value="UniProtKB-EC"/>
</dbReference>
<keyword evidence="4 9" id="KW-0547">Nucleotide-binding</keyword>
<keyword evidence="3 9" id="KW-0819">tRNA processing</keyword>
<dbReference type="EC" id="2.8.1.13" evidence="9"/>
<dbReference type="EMBL" id="JAAAUB010000001">
    <property type="protein sequence ID" value="NMH15658.1"/>
    <property type="molecule type" value="Genomic_DNA"/>
</dbReference>
<feature type="site" description="Interaction with tRNA" evidence="9">
    <location>
        <position position="363"/>
    </location>
</feature>
<comment type="caution">
    <text evidence="9">Lacks conserved residue(s) required for the propagation of feature annotation.</text>
</comment>
<feature type="site" description="Interaction with tRNA" evidence="9">
    <location>
        <position position="138"/>
    </location>
</feature>
<feature type="region of interest" description="Interaction with tRNA" evidence="9">
    <location>
        <begin position="163"/>
        <end position="165"/>
    </location>
</feature>
<feature type="domain" description="tRNA-specific 2-thiouridylase MnmA-like central" evidence="11">
    <location>
        <begin position="222"/>
        <end position="294"/>
    </location>
</feature>
<dbReference type="Gene3D" id="2.30.30.280">
    <property type="entry name" value="Adenine nucleotide alpha hydrolases-like domains"/>
    <property type="match status" value="1"/>
</dbReference>
<dbReference type="InterPro" id="IPR023382">
    <property type="entry name" value="MnmA-like_central_sf"/>
</dbReference>
<sequence length="390" mass="43858">MEQLDWDAIGVEPGEGRHVVVGLSGGVDSSVAAWILKERGWRVTGVFMKNWEDDDDEEYCSTRQDLIDVVSVCDLLGVELEVVNFAKEYKERVFSEFLAEYAAGRTPNPDVLCNAEIKFACFLDHAMALGAERIATGHYAQVRRWEDEEGVTYQLLKAEDGTKDQSYFLYRLDQAQLSRSMFPLGRLYKREVRGIARALELPVAEKKDSTGICFIGERPFREFLQRYLPARPGEIRSLDDGRVLGTHQGVMYYTLGQRKGLGIGGVKGGEDPAEHEAWYVAAKDVAANVLYVVQGRAHPALWHDRLTAVRCHWISGRAPHTQWVYTAKPRYRSADAPCDIERVEGERAEIVFAQPQWALTPGQSVVVYESRVCLGGGIIETVGRQDPTER</sequence>
<dbReference type="Proteomes" id="UP000669605">
    <property type="component" value="Unassembled WGS sequence"/>
</dbReference>
<dbReference type="SUPFAM" id="SSF52402">
    <property type="entry name" value="Adenine nucleotide alpha hydrolases-like"/>
    <property type="match status" value="1"/>
</dbReference>